<evidence type="ECO:0000259" key="2">
    <source>
        <dbReference type="Pfam" id="PF16871"/>
    </source>
</evidence>
<protein>
    <submittedName>
        <fullName evidence="3">DUF3472 domain-containing protein</fullName>
    </submittedName>
</protein>
<name>A0ABW3RJH9_9SPHI</name>
<dbReference type="Pfam" id="PF11958">
    <property type="entry name" value="DUF3472"/>
    <property type="match status" value="1"/>
</dbReference>
<feature type="chain" id="PRO_5046872835" evidence="1">
    <location>
        <begin position="22"/>
        <end position="441"/>
    </location>
</feature>
<feature type="domain" description="DUF5077" evidence="2">
    <location>
        <begin position="41"/>
        <end position="164"/>
    </location>
</feature>
<reference evidence="4" key="1">
    <citation type="journal article" date="2019" name="Int. J. Syst. Evol. Microbiol.">
        <title>The Global Catalogue of Microorganisms (GCM) 10K type strain sequencing project: providing services to taxonomists for standard genome sequencing and annotation.</title>
        <authorList>
            <consortium name="The Broad Institute Genomics Platform"/>
            <consortium name="The Broad Institute Genome Sequencing Center for Infectious Disease"/>
            <person name="Wu L."/>
            <person name="Ma J."/>
        </authorList>
    </citation>
    <scope>NUCLEOTIDE SEQUENCE [LARGE SCALE GENOMIC DNA]</scope>
    <source>
        <strain evidence="4">CCUG 52468</strain>
    </source>
</reference>
<evidence type="ECO:0000256" key="1">
    <source>
        <dbReference type="SAM" id="SignalP"/>
    </source>
</evidence>
<dbReference type="EMBL" id="JBHTKY010000007">
    <property type="protein sequence ID" value="MFD1165320.1"/>
    <property type="molecule type" value="Genomic_DNA"/>
</dbReference>
<accession>A0ABW3RJH9</accession>
<evidence type="ECO:0000313" key="4">
    <source>
        <dbReference type="Proteomes" id="UP001597205"/>
    </source>
</evidence>
<dbReference type="RefSeq" id="WP_380895249.1">
    <property type="nucleotide sequence ID" value="NZ_JBHTKY010000007.1"/>
</dbReference>
<keyword evidence="1" id="KW-0732">Signal</keyword>
<feature type="signal peptide" evidence="1">
    <location>
        <begin position="1"/>
        <end position="21"/>
    </location>
</feature>
<dbReference type="Pfam" id="PF16871">
    <property type="entry name" value="DUF5077"/>
    <property type="match status" value="1"/>
</dbReference>
<dbReference type="PROSITE" id="PS51257">
    <property type="entry name" value="PROKAR_LIPOPROTEIN"/>
    <property type="match status" value="1"/>
</dbReference>
<keyword evidence="4" id="KW-1185">Reference proteome</keyword>
<dbReference type="InterPro" id="IPR031712">
    <property type="entry name" value="DUF5077"/>
</dbReference>
<dbReference type="InterPro" id="IPR021862">
    <property type="entry name" value="DUF3472"/>
</dbReference>
<dbReference type="Proteomes" id="UP001597205">
    <property type="component" value="Unassembled WGS sequence"/>
</dbReference>
<proteinExistence type="predicted"/>
<evidence type="ECO:0000313" key="3">
    <source>
        <dbReference type="EMBL" id="MFD1165320.1"/>
    </source>
</evidence>
<organism evidence="3 4">
    <name type="scientific">Sphingobacterium daejeonense</name>
    <dbReference type="NCBI Taxonomy" id="371142"/>
    <lineage>
        <taxon>Bacteria</taxon>
        <taxon>Pseudomonadati</taxon>
        <taxon>Bacteroidota</taxon>
        <taxon>Sphingobacteriia</taxon>
        <taxon>Sphingobacteriales</taxon>
        <taxon>Sphingobacteriaceae</taxon>
        <taxon>Sphingobacterium</taxon>
    </lineage>
</organism>
<comment type="caution">
    <text evidence="3">The sequence shown here is derived from an EMBL/GenBank/DDBJ whole genome shotgun (WGS) entry which is preliminary data.</text>
</comment>
<sequence length="441" mass="49426">MKKLRYSFYLPLTLFVLMTLACSKQTYTAAKNKSNDSTYTLPLAGNAFLTFKESGSSEQINNNGLANWSNENTVISSYIRVNKAGTIKLGLNAKVLPDGNSSQVKVTVNGNSKTLDLKNSEINEYPIGDFTVDTGYVKIDLQGIKKSGAYFADVTSYTITGDAVSNGVTYSNDPEFYYWARRGPSCHLAYTVPTTEKVSYYYSEIEVPQGSDPHGSYFMANGFGEGYFGFQVNSDTERRILFSVWSPYQTDDPNSIPDDHKIILNKKGPEVQTGEFGNEGSGGQSFLRYNWKAGTTYKFLLKGEPDGTGKTDYTAWFYAPEQGQWRLIASFKRPKTDKYLTNFHSFLENFNPNQGHLARTADYKNQWVRTTSGNWEKVSEAKFTVDNTYRSKQRIDAIGGKNNNGYFLKNGGFFSELVTPGTKFNFDNISQAPQIDFNSLP</sequence>
<gene>
    <name evidence="3" type="ORF">ACFQ2C_06870</name>
</gene>